<evidence type="ECO:0000313" key="2">
    <source>
        <dbReference type="Proteomes" id="UP000499080"/>
    </source>
</evidence>
<protein>
    <submittedName>
        <fullName evidence="1">Uncharacterized protein</fullName>
    </submittedName>
</protein>
<reference evidence="1 2" key="1">
    <citation type="journal article" date="2019" name="Sci. Rep.">
        <title>Orb-weaving spider Araneus ventricosus genome elucidates the spidroin gene catalogue.</title>
        <authorList>
            <person name="Kono N."/>
            <person name="Nakamura H."/>
            <person name="Ohtoshi R."/>
            <person name="Moran D.A.P."/>
            <person name="Shinohara A."/>
            <person name="Yoshida Y."/>
            <person name="Fujiwara M."/>
            <person name="Mori M."/>
            <person name="Tomita M."/>
            <person name="Arakawa K."/>
        </authorList>
    </citation>
    <scope>NUCLEOTIDE SEQUENCE [LARGE SCALE GENOMIC DNA]</scope>
</reference>
<proteinExistence type="predicted"/>
<keyword evidence="2" id="KW-1185">Reference proteome</keyword>
<accession>A0A4Y2LSM8</accession>
<dbReference type="EMBL" id="BGPR01006163">
    <property type="protein sequence ID" value="GBN16546.1"/>
    <property type="molecule type" value="Genomic_DNA"/>
</dbReference>
<dbReference type="AlphaFoldDB" id="A0A4Y2LSM8"/>
<name>A0A4Y2LSM8_ARAVE</name>
<dbReference type="Proteomes" id="UP000499080">
    <property type="component" value="Unassembled WGS sequence"/>
</dbReference>
<organism evidence="1 2">
    <name type="scientific">Araneus ventricosus</name>
    <name type="common">Orbweaver spider</name>
    <name type="synonym">Epeira ventricosa</name>
    <dbReference type="NCBI Taxonomy" id="182803"/>
    <lineage>
        <taxon>Eukaryota</taxon>
        <taxon>Metazoa</taxon>
        <taxon>Ecdysozoa</taxon>
        <taxon>Arthropoda</taxon>
        <taxon>Chelicerata</taxon>
        <taxon>Arachnida</taxon>
        <taxon>Araneae</taxon>
        <taxon>Araneomorphae</taxon>
        <taxon>Entelegynae</taxon>
        <taxon>Araneoidea</taxon>
        <taxon>Araneidae</taxon>
        <taxon>Araneus</taxon>
    </lineage>
</organism>
<sequence>MSPCSSRCHSYTNADFNFCERRRKLPSQECQEFGAYSLGLEIWLASASSKYPHFPEIHQPDKPQISPSIKMDSRPIAPLNRQLLGSKISSLSLTEPLLMTVYTCSMMSTLTSMHYHNGLFLGC</sequence>
<comment type="caution">
    <text evidence="1">The sequence shown here is derived from an EMBL/GenBank/DDBJ whole genome shotgun (WGS) entry which is preliminary data.</text>
</comment>
<gene>
    <name evidence="1" type="ORF">AVEN_227749_1</name>
</gene>
<evidence type="ECO:0000313" key="1">
    <source>
        <dbReference type="EMBL" id="GBN16546.1"/>
    </source>
</evidence>